<keyword evidence="6" id="KW-1185">Reference proteome</keyword>
<dbReference type="PANTHER" id="PTHR43280">
    <property type="entry name" value="ARAC-FAMILY TRANSCRIPTIONAL REGULATOR"/>
    <property type="match status" value="1"/>
</dbReference>
<feature type="domain" description="HTH araC/xylS-type" evidence="4">
    <location>
        <begin position="187"/>
        <end position="285"/>
    </location>
</feature>
<dbReference type="Gene3D" id="2.60.120.10">
    <property type="entry name" value="Jelly Rolls"/>
    <property type="match status" value="1"/>
</dbReference>
<dbReference type="PROSITE" id="PS00041">
    <property type="entry name" value="HTH_ARAC_FAMILY_1"/>
    <property type="match status" value="1"/>
</dbReference>
<dbReference type="AlphaFoldDB" id="A0A1H7A9R5"/>
<dbReference type="SMART" id="SM00342">
    <property type="entry name" value="HTH_ARAC"/>
    <property type="match status" value="1"/>
</dbReference>
<dbReference type="OrthoDB" id="792101at2"/>
<dbReference type="InterPro" id="IPR014710">
    <property type="entry name" value="RmlC-like_jellyroll"/>
</dbReference>
<dbReference type="PROSITE" id="PS01124">
    <property type="entry name" value="HTH_ARAC_FAMILY_2"/>
    <property type="match status" value="1"/>
</dbReference>
<evidence type="ECO:0000313" key="5">
    <source>
        <dbReference type="EMBL" id="SEJ62413.1"/>
    </source>
</evidence>
<dbReference type="InterPro" id="IPR009057">
    <property type="entry name" value="Homeodomain-like_sf"/>
</dbReference>
<reference evidence="5 6" key="1">
    <citation type="submission" date="2016-10" db="EMBL/GenBank/DDBJ databases">
        <authorList>
            <person name="de Groot N.N."/>
        </authorList>
    </citation>
    <scope>NUCLEOTIDE SEQUENCE [LARGE SCALE GENOMIC DNA]</scope>
    <source>
        <strain evidence="5 6">DSM 19938</strain>
    </source>
</reference>
<dbReference type="PANTHER" id="PTHR43280:SF27">
    <property type="entry name" value="TRANSCRIPTIONAL REGULATOR MTLR"/>
    <property type="match status" value="1"/>
</dbReference>
<name>A0A1H7A9R5_9BACT</name>
<proteinExistence type="predicted"/>
<keyword evidence="2" id="KW-0238">DNA-binding</keyword>
<dbReference type="RefSeq" id="WP_090341060.1">
    <property type="nucleotide sequence ID" value="NZ_FNXY01000010.1"/>
</dbReference>
<evidence type="ECO:0000256" key="3">
    <source>
        <dbReference type="ARBA" id="ARBA00023163"/>
    </source>
</evidence>
<dbReference type="Gene3D" id="1.10.10.60">
    <property type="entry name" value="Homeodomain-like"/>
    <property type="match status" value="2"/>
</dbReference>
<keyword evidence="3" id="KW-0804">Transcription</keyword>
<dbReference type="GO" id="GO:0003700">
    <property type="term" value="F:DNA-binding transcription factor activity"/>
    <property type="evidence" value="ECO:0007669"/>
    <property type="project" value="InterPro"/>
</dbReference>
<accession>A0A1H7A9R5</accession>
<dbReference type="InterPro" id="IPR020449">
    <property type="entry name" value="Tscrpt_reg_AraC-type_HTH"/>
</dbReference>
<dbReference type="SUPFAM" id="SSF46689">
    <property type="entry name" value="Homeodomain-like"/>
    <property type="match status" value="2"/>
</dbReference>
<dbReference type="STRING" id="408657.SAMN04487995_5551"/>
<dbReference type="PRINTS" id="PR00032">
    <property type="entry name" value="HTHARAC"/>
</dbReference>
<evidence type="ECO:0000313" key="6">
    <source>
        <dbReference type="Proteomes" id="UP000199532"/>
    </source>
</evidence>
<dbReference type="InterPro" id="IPR011051">
    <property type="entry name" value="RmlC_Cupin_sf"/>
</dbReference>
<dbReference type="InterPro" id="IPR018062">
    <property type="entry name" value="HTH_AraC-typ_CS"/>
</dbReference>
<keyword evidence="1" id="KW-0805">Transcription regulation</keyword>
<dbReference type="InterPro" id="IPR018060">
    <property type="entry name" value="HTH_AraC"/>
</dbReference>
<dbReference type="Pfam" id="PF12833">
    <property type="entry name" value="HTH_18"/>
    <property type="match status" value="1"/>
</dbReference>
<sequence>MKAPIHKNVESPVRSVTVHELREHHFDPNWHFHPHYQLFTVLEGTGKRLIGDSIQTFEPGDTVFLGPDIPHLWRSDPAYFGGNSDLFTHGVVLYFQEDFLGKDFFEKPEMLHLKQLLIDSKRGVEYKGALRDHIREELLELRNAEGFHGILRLLTLLDKLAHGDAGSPIASYGYVNTYKVSETERMQKVHNYVLQHFAQEIRLGDVASLAGMSEAAFCRYFKARSNKTFIDFVNEIRVGHACKLLLEDQWTIAQIAYDSGFDSLSNFNRNFKRYIGHTPREYKGNYD</sequence>
<gene>
    <name evidence="5" type="ORF">SAMN04487995_5551</name>
</gene>
<dbReference type="Pfam" id="PF07883">
    <property type="entry name" value="Cupin_2"/>
    <property type="match status" value="1"/>
</dbReference>
<dbReference type="SUPFAM" id="SSF51182">
    <property type="entry name" value="RmlC-like cupins"/>
    <property type="match status" value="1"/>
</dbReference>
<organism evidence="5 6">
    <name type="scientific">Dyadobacter koreensis</name>
    <dbReference type="NCBI Taxonomy" id="408657"/>
    <lineage>
        <taxon>Bacteria</taxon>
        <taxon>Pseudomonadati</taxon>
        <taxon>Bacteroidota</taxon>
        <taxon>Cytophagia</taxon>
        <taxon>Cytophagales</taxon>
        <taxon>Spirosomataceae</taxon>
        <taxon>Dyadobacter</taxon>
    </lineage>
</organism>
<evidence type="ECO:0000259" key="4">
    <source>
        <dbReference type="PROSITE" id="PS01124"/>
    </source>
</evidence>
<dbReference type="GO" id="GO:0043565">
    <property type="term" value="F:sequence-specific DNA binding"/>
    <property type="evidence" value="ECO:0007669"/>
    <property type="project" value="InterPro"/>
</dbReference>
<evidence type="ECO:0000256" key="1">
    <source>
        <dbReference type="ARBA" id="ARBA00023015"/>
    </source>
</evidence>
<protein>
    <submittedName>
        <fullName evidence="5">Transcriptional regulator, AraC family</fullName>
    </submittedName>
</protein>
<dbReference type="InterPro" id="IPR013096">
    <property type="entry name" value="Cupin_2"/>
</dbReference>
<evidence type="ECO:0000256" key="2">
    <source>
        <dbReference type="ARBA" id="ARBA00023125"/>
    </source>
</evidence>
<dbReference type="EMBL" id="FNXY01000010">
    <property type="protein sequence ID" value="SEJ62413.1"/>
    <property type="molecule type" value="Genomic_DNA"/>
</dbReference>
<dbReference type="Proteomes" id="UP000199532">
    <property type="component" value="Unassembled WGS sequence"/>
</dbReference>